<dbReference type="eggNOG" id="ENOG5032TKA">
    <property type="taxonomic scope" value="Bacteria"/>
</dbReference>
<sequence>MDIRSCLKCERAFSYDGEDLCPKCRYEDDEDFKIVKEYLYDNPGADVNKVTKETGVDLKKILRYLKEGRIEIAEGSANTLLSCERCGKAVNTGRFCKKCVAEMEKEFKGAIGEIKPEAPKQEKKDSKKADEKMHVVFRYKK</sequence>
<gene>
    <name evidence="2" type="primary">yvyF</name>
    <name evidence="2" type="ordered locus">Curi_c02380</name>
</gene>
<keyword evidence="2" id="KW-0966">Cell projection</keyword>
<protein>
    <submittedName>
        <fullName evidence="2">Flagellar operon protein YvyF</fullName>
    </submittedName>
</protein>
<evidence type="ECO:0000313" key="2">
    <source>
        <dbReference type="EMBL" id="AFS77318.1"/>
    </source>
</evidence>
<keyword evidence="2" id="KW-0969">Cilium</keyword>
<organism evidence="2 3">
    <name type="scientific">Gottschalkia acidurici (strain ATCC 7906 / DSM 604 / BCRC 14475 / CIP 104303 / KCTC 5404 / NCIMB 10678 / 9a)</name>
    <name type="common">Clostridium acidurici</name>
    <dbReference type="NCBI Taxonomy" id="1128398"/>
    <lineage>
        <taxon>Bacteria</taxon>
        <taxon>Bacillati</taxon>
        <taxon>Bacillota</taxon>
        <taxon>Tissierellia</taxon>
        <taxon>Tissierellales</taxon>
        <taxon>Gottschalkiaceae</taxon>
        <taxon>Gottschalkia</taxon>
    </lineage>
</organism>
<dbReference type="Proteomes" id="UP000006094">
    <property type="component" value="Chromosome"/>
</dbReference>
<keyword evidence="2" id="KW-0282">Flagellum</keyword>
<dbReference type="KEGG" id="cad:Curi_c02380"/>
<evidence type="ECO:0000313" key="3">
    <source>
        <dbReference type="Proteomes" id="UP000006094"/>
    </source>
</evidence>
<name>K0AU02_GOTA9</name>
<proteinExistence type="predicted"/>
<keyword evidence="3" id="KW-1185">Reference proteome</keyword>
<reference evidence="2 3" key="1">
    <citation type="journal article" date="2012" name="PLoS ONE">
        <title>The purine-utilizing bacterium Clostridium acidurici 9a: a genome-guided metabolic reconsideration.</title>
        <authorList>
            <person name="Hartwich K."/>
            <person name="Poehlein A."/>
            <person name="Daniel R."/>
        </authorList>
    </citation>
    <scope>NUCLEOTIDE SEQUENCE [LARGE SCALE GENOMIC DNA]</scope>
    <source>
        <strain evidence="3">ATCC 7906 / DSM 604 / BCRC 14475 / CIP 104303 / KCTC 5404 / NCIMB 10678 / 9a</strain>
    </source>
</reference>
<accession>K0AU02</accession>
<dbReference type="OrthoDB" id="1739831at2"/>
<dbReference type="RefSeq" id="WP_014966455.1">
    <property type="nucleotide sequence ID" value="NC_018664.1"/>
</dbReference>
<dbReference type="STRING" id="1128398.Curi_c02380"/>
<dbReference type="EMBL" id="CP003326">
    <property type="protein sequence ID" value="AFS77318.1"/>
    <property type="molecule type" value="Genomic_DNA"/>
</dbReference>
<dbReference type="AlphaFoldDB" id="K0AU02"/>
<feature type="region of interest" description="Disordered" evidence="1">
    <location>
        <begin position="112"/>
        <end position="131"/>
    </location>
</feature>
<evidence type="ECO:0000256" key="1">
    <source>
        <dbReference type="SAM" id="MobiDB-lite"/>
    </source>
</evidence>
<dbReference type="HOGENOM" id="CLU_137779_0_1_9"/>